<dbReference type="PROSITE" id="PS50885">
    <property type="entry name" value="HAMP"/>
    <property type="match status" value="1"/>
</dbReference>
<evidence type="ECO:0000256" key="4">
    <source>
        <dbReference type="ARBA" id="ARBA00022553"/>
    </source>
</evidence>
<dbReference type="CDD" id="cd06225">
    <property type="entry name" value="HAMP"/>
    <property type="match status" value="1"/>
</dbReference>
<keyword evidence="8" id="KW-1133">Transmembrane helix</keyword>
<dbReference type="SUPFAM" id="SSF55874">
    <property type="entry name" value="ATPase domain of HSP90 chaperone/DNA topoisomerase II/histidine kinase"/>
    <property type="match status" value="1"/>
</dbReference>
<evidence type="ECO:0000313" key="13">
    <source>
        <dbReference type="EMBL" id="MBM7494815.1"/>
    </source>
</evidence>
<dbReference type="Pfam" id="PF02518">
    <property type="entry name" value="HATPase_c"/>
    <property type="match status" value="1"/>
</dbReference>
<dbReference type="InterPro" id="IPR003594">
    <property type="entry name" value="HATPase_dom"/>
</dbReference>
<dbReference type="SMART" id="SM00304">
    <property type="entry name" value="HAMP"/>
    <property type="match status" value="1"/>
</dbReference>
<evidence type="ECO:0000256" key="2">
    <source>
        <dbReference type="ARBA" id="ARBA00004236"/>
    </source>
</evidence>
<comment type="caution">
    <text evidence="13">The sequence shown here is derived from an EMBL/GenBank/DDBJ whole genome shotgun (WGS) entry which is preliminary data.</text>
</comment>
<keyword evidence="4" id="KW-0597">Phosphoprotein</keyword>
<evidence type="ECO:0000256" key="6">
    <source>
        <dbReference type="ARBA" id="ARBA00022692"/>
    </source>
</evidence>
<dbReference type="EC" id="2.7.13.3" evidence="3"/>
<evidence type="ECO:0000256" key="8">
    <source>
        <dbReference type="ARBA" id="ARBA00022989"/>
    </source>
</evidence>
<dbReference type="InterPro" id="IPR036097">
    <property type="entry name" value="HisK_dim/P_sf"/>
</dbReference>
<dbReference type="CDD" id="cd00082">
    <property type="entry name" value="HisKA"/>
    <property type="match status" value="1"/>
</dbReference>
<evidence type="ECO:0000259" key="12">
    <source>
        <dbReference type="PROSITE" id="PS50885"/>
    </source>
</evidence>
<dbReference type="SMART" id="SM00387">
    <property type="entry name" value="HATPase_c"/>
    <property type="match status" value="1"/>
</dbReference>
<keyword evidence="14" id="KW-1185">Reference proteome</keyword>
<dbReference type="InterPro" id="IPR004358">
    <property type="entry name" value="Sig_transdc_His_kin-like_C"/>
</dbReference>
<dbReference type="InterPro" id="IPR003661">
    <property type="entry name" value="HisK_dim/P_dom"/>
</dbReference>
<dbReference type="GO" id="GO:0004673">
    <property type="term" value="F:protein histidine kinase activity"/>
    <property type="evidence" value="ECO:0007669"/>
    <property type="project" value="UniProtKB-EC"/>
</dbReference>
<evidence type="ECO:0000256" key="1">
    <source>
        <dbReference type="ARBA" id="ARBA00000085"/>
    </source>
</evidence>
<comment type="subcellular location">
    <subcellularLocation>
        <location evidence="2">Cell membrane</location>
    </subcellularLocation>
</comment>
<dbReference type="EMBL" id="JAFBBP010000001">
    <property type="protein sequence ID" value="MBM7494815.1"/>
    <property type="molecule type" value="Genomic_DNA"/>
</dbReference>
<keyword evidence="10" id="KW-0472">Membrane</keyword>
<keyword evidence="7 13" id="KW-0418">Kinase</keyword>
<evidence type="ECO:0000313" key="14">
    <source>
        <dbReference type="Proteomes" id="UP000764837"/>
    </source>
</evidence>
<keyword evidence="9" id="KW-0902">Two-component regulatory system</keyword>
<dbReference type="Gene3D" id="6.10.340.10">
    <property type="match status" value="1"/>
</dbReference>
<dbReference type="Gene3D" id="3.30.565.10">
    <property type="entry name" value="Histidine kinase-like ATPase, C-terminal domain"/>
    <property type="match status" value="1"/>
</dbReference>
<accession>A0ABS2M300</accession>
<evidence type="ECO:0000256" key="10">
    <source>
        <dbReference type="ARBA" id="ARBA00023136"/>
    </source>
</evidence>
<keyword evidence="5 13" id="KW-0808">Transferase</keyword>
<dbReference type="PANTHER" id="PTHR45436">
    <property type="entry name" value="SENSOR HISTIDINE KINASE YKOH"/>
    <property type="match status" value="1"/>
</dbReference>
<protein>
    <recommendedName>
        <fullName evidence="3">histidine kinase</fullName>
        <ecNumber evidence="3">2.7.13.3</ecNumber>
    </recommendedName>
</protein>
<feature type="domain" description="HAMP" evidence="12">
    <location>
        <begin position="196"/>
        <end position="258"/>
    </location>
</feature>
<dbReference type="InterPro" id="IPR036890">
    <property type="entry name" value="HATPase_C_sf"/>
</dbReference>
<dbReference type="InterPro" id="IPR003660">
    <property type="entry name" value="HAMP_dom"/>
</dbReference>
<reference evidence="13 14" key="1">
    <citation type="submission" date="2021-01" db="EMBL/GenBank/DDBJ databases">
        <title>Sequencing the genomes of 1000 actinobacteria strains.</title>
        <authorList>
            <person name="Klenk H.-P."/>
        </authorList>
    </citation>
    <scope>NUCLEOTIDE SEQUENCE [LARGE SCALE GENOMIC DNA]</scope>
    <source>
        <strain evidence="13 14">DSM 100204</strain>
    </source>
</reference>
<dbReference type="PANTHER" id="PTHR45436:SF5">
    <property type="entry name" value="SENSOR HISTIDINE KINASE TRCS"/>
    <property type="match status" value="1"/>
</dbReference>
<dbReference type="Pfam" id="PF00672">
    <property type="entry name" value="HAMP"/>
    <property type="match status" value="1"/>
</dbReference>
<gene>
    <name evidence="13" type="ORF">JOD64_006037</name>
</gene>
<evidence type="ECO:0000256" key="7">
    <source>
        <dbReference type="ARBA" id="ARBA00022777"/>
    </source>
</evidence>
<feature type="domain" description="Histidine kinase" evidence="11">
    <location>
        <begin position="273"/>
        <end position="487"/>
    </location>
</feature>
<dbReference type="InterPro" id="IPR005467">
    <property type="entry name" value="His_kinase_dom"/>
</dbReference>
<dbReference type="SUPFAM" id="SSF47384">
    <property type="entry name" value="Homodimeric domain of signal transducing histidine kinase"/>
    <property type="match status" value="1"/>
</dbReference>
<evidence type="ECO:0000256" key="5">
    <source>
        <dbReference type="ARBA" id="ARBA00022679"/>
    </source>
</evidence>
<dbReference type="Gene3D" id="1.10.287.130">
    <property type="match status" value="1"/>
</dbReference>
<sequence length="490" mass="51117">MRAARRWLAGRSLRTRLVCALVALLALVSVAIGGITTVALRHFLIDRLDAQLAPATVMRGERPGRPAFPGNGPAIPPGSPAGTVVAVITNGQVTSARTLTSSPSSDDPFPDEHAVPVGEVATLAGLPVGAEPRTVDLGARGDYRAVARQYWDGRVRVVAIPLAGVQETVQRQLAAQAGVAAVGLLIACAAGALIVRATLRPLNRVAATATRVTELPLDRGEVALAVRVPAADTDPRTEVGQVGAALNRMLGHVADALSARQASETRVRQFVADASHELRTPLAAIRGYAEVARRGRDEVPADVAHALRRVESESTRMTSLVDDLLLLARLDTGRPLAVGPVDLTALVVDAVSDAHVAGPEHRWQLGLPEVAIRVPGDAARLHQVVANLLANARVHTPPGSTVTTTLAVVGDNAVLTVADDGPGVPAQLQPEMFERFARGDSSRSRAHGSTGLGLAIVAAVVEAHHGTVEVDSHPGRTVFTVRLPNPTADV</sequence>
<dbReference type="Proteomes" id="UP000764837">
    <property type="component" value="Unassembled WGS sequence"/>
</dbReference>
<evidence type="ECO:0000256" key="9">
    <source>
        <dbReference type="ARBA" id="ARBA00023012"/>
    </source>
</evidence>
<evidence type="ECO:0000256" key="3">
    <source>
        <dbReference type="ARBA" id="ARBA00012438"/>
    </source>
</evidence>
<evidence type="ECO:0000259" key="11">
    <source>
        <dbReference type="PROSITE" id="PS50109"/>
    </source>
</evidence>
<dbReference type="PRINTS" id="PR00344">
    <property type="entry name" value="BCTRLSENSOR"/>
</dbReference>
<dbReference type="CDD" id="cd00075">
    <property type="entry name" value="HATPase"/>
    <property type="match status" value="1"/>
</dbReference>
<dbReference type="InterPro" id="IPR050428">
    <property type="entry name" value="TCS_sensor_his_kinase"/>
</dbReference>
<proteinExistence type="predicted"/>
<dbReference type="PROSITE" id="PS50109">
    <property type="entry name" value="HIS_KIN"/>
    <property type="match status" value="1"/>
</dbReference>
<name>A0ABS2M300_9ACTN</name>
<organism evidence="13 14">
    <name type="scientific">Micromonospora luteifusca</name>
    <dbReference type="NCBI Taxonomy" id="709860"/>
    <lineage>
        <taxon>Bacteria</taxon>
        <taxon>Bacillati</taxon>
        <taxon>Actinomycetota</taxon>
        <taxon>Actinomycetes</taxon>
        <taxon>Micromonosporales</taxon>
        <taxon>Micromonosporaceae</taxon>
        <taxon>Micromonospora</taxon>
    </lineage>
</organism>
<dbReference type="Pfam" id="PF00512">
    <property type="entry name" value="HisKA"/>
    <property type="match status" value="1"/>
</dbReference>
<dbReference type="SMART" id="SM00388">
    <property type="entry name" value="HisKA"/>
    <property type="match status" value="1"/>
</dbReference>
<keyword evidence="6" id="KW-0812">Transmembrane</keyword>
<comment type="catalytic activity">
    <reaction evidence="1">
        <text>ATP + protein L-histidine = ADP + protein N-phospho-L-histidine.</text>
        <dbReference type="EC" id="2.7.13.3"/>
    </reaction>
</comment>